<dbReference type="PROSITE" id="PS50174">
    <property type="entry name" value="G_PATCH"/>
    <property type="match status" value="1"/>
</dbReference>
<dbReference type="Pfam" id="PF01585">
    <property type="entry name" value="G-patch"/>
    <property type="match status" value="1"/>
</dbReference>
<evidence type="ECO:0000256" key="1">
    <source>
        <dbReference type="SAM" id="MobiDB-lite"/>
    </source>
</evidence>
<feature type="region of interest" description="Disordered" evidence="1">
    <location>
        <begin position="1"/>
        <end position="20"/>
    </location>
</feature>
<feature type="compositionally biased region" description="Basic and acidic residues" evidence="1">
    <location>
        <begin position="98"/>
        <end position="111"/>
    </location>
</feature>
<dbReference type="AlphaFoldDB" id="U9T7D0"/>
<dbReference type="PANTHER" id="PTHR23149">
    <property type="entry name" value="G PATCH DOMAIN CONTAINING PROTEIN"/>
    <property type="match status" value="1"/>
</dbReference>
<dbReference type="InterPro" id="IPR000467">
    <property type="entry name" value="G_patch_dom"/>
</dbReference>
<dbReference type="eggNOG" id="KOG2809">
    <property type="taxonomic scope" value="Eukaryota"/>
</dbReference>
<feature type="region of interest" description="Disordered" evidence="1">
    <location>
        <begin position="98"/>
        <end position="122"/>
    </location>
</feature>
<evidence type="ECO:0000313" key="3">
    <source>
        <dbReference type="EMBL" id="ESA03322.1"/>
    </source>
</evidence>
<dbReference type="SMART" id="SM00443">
    <property type="entry name" value="G_patch"/>
    <property type="match status" value="1"/>
</dbReference>
<gene>
    <name evidence="3" type="ORF">GLOINDRAFT_242583</name>
</gene>
<feature type="domain" description="G-patch" evidence="2">
    <location>
        <begin position="25"/>
        <end position="71"/>
    </location>
</feature>
<protein>
    <recommendedName>
        <fullName evidence="2">G-patch domain-containing protein</fullName>
    </recommendedName>
</protein>
<reference evidence="3" key="1">
    <citation type="submission" date="2013-07" db="EMBL/GenBank/DDBJ databases">
        <title>The genome of an arbuscular mycorrhizal fungus provides insights into the evolution of the oldest plant symbiosis.</title>
        <authorList>
            <consortium name="DOE Joint Genome Institute"/>
            <person name="Tisserant E."/>
            <person name="Malbreil M."/>
            <person name="Kuo A."/>
            <person name="Kohler A."/>
            <person name="Symeonidi A."/>
            <person name="Balestrini R."/>
            <person name="Charron P."/>
            <person name="Duensing N."/>
            <person name="Frei-dit-Frey N."/>
            <person name="Gianinazzi-Pearson V."/>
            <person name="Gilbert B."/>
            <person name="Handa Y."/>
            <person name="Hijri M."/>
            <person name="Kaul R."/>
            <person name="Kawaguchi M."/>
            <person name="Krajinski F."/>
            <person name="Lammers P."/>
            <person name="Lapierre D."/>
            <person name="Masclaux F.G."/>
            <person name="Murat C."/>
            <person name="Morin E."/>
            <person name="Ndikumana S."/>
            <person name="Pagni M."/>
            <person name="Petitpierre D."/>
            <person name="Requena N."/>
            <person name="Rosikiewicz P."/>
            <person name="Riley R."/>
            <person name="Saito K."/>
            <person name="San Clemente H."/>
            <person name="Shapiro H."/>
            <person name="van Tuinen D."/>
            <person name="Becard G."/>
            <person name="Bonfante P."/>
            <person name="Paszkowski U."/>
            <person name="Shachar-Hill Y."/>
            <person name="Young J.P."/>
            <person name="Sanders I.R."/>
            <person name="Henrissat B."/>
            <person name="Rensing S.A."/>
            <person name="Grigoriev I.V."/>
            <person name="Corradi N."/>
            <person name="Roux C."/>
            <person name="Martin F."/>
        </authorList>
    </citation>
    <scope>NUCLEOTIDE SEQUENCE</scope>
    <source>
        <strain evidence="3">DAOM 197198</strain>
    </source>
</reference>
<accession>U9T7D0</accession>
<proteinExistence type="predicted"/>
<organism evidence="3">
    <name type="scientific">Rhizophagus irregularis (strain DAOM 181602 / DAOM 197198 / MUCL 43194)</name>
    <name type="common">Arbuscular mycorrhizal fungus</name>
    <name type="synonym">Glomus intraradices</name>
    <dbReference type="NCBI Taxonomy" id="747089"/>
    <lineage>
        <taxon>Eukaryota</taxon>
        <taxon>Fungi</taxon>
        <taxon>Fungi incertae sedis</taxon>
        <taxon>Mucoromycota</taxon>
        <taxon>Glomeromycotina</taxon>
        <taxon>Glomeromycetes</taxon>
        <taxon>Glomerales</taxon>
        <taxon>Glomeraceae</taxon>
        <taxon>Rhizophagus</taxon>
    </lineage>
</organism>
<sequence length="282" mass="31317">MGLAGPKIKQRIPADPRNLTWSNDKTQFGYKMLSKMGWSPGKGLGINEDGEKEYIKPSFKQDNLGIGATKKSIDNWLDNSSAFDKLLKGLNDKIQTTEKVEESDEKEKNGRVSEQYNIDDKPKIDKVESKKKKKKKKENGVKNKDKDIISISNLQPSSSLSTVNNISNSRSLYTIRMAHRAKFLKSKKAAVQNSDRLNEIFGIKSSKDSINDCINTGSVSTTKDITISSGFNEESGAENFKDEIGKVDIITKVNGISSHEYFAQKMKGLRISGIRSDGLGKS</sequence>
<dbReference type="EMBL" id="KI295103">
    <property type="protein sequence ID" value="ESA03322.1"/>
    <property type="molecule type" value="Genomic_DNA"/>
</dbReference>
<name>U9T7D0_RHIID</name>
<dbReference type="GO" id="GO:0003676">
    <property type="term" value="F:nucleic acid binding"/>
    <property type="evidence" value="ECO:0007669"/>
    <property type="project" value="InterPro"/>
</dbReference>
<evidence type="ECO:0000259" key="2">
    <source>
        <dbReference type="PROSITE" id="PS50174"/>
    </source>
</evidence>
<dbReference type="VEuPathDB" id="FungiDB:RhiirFUN_008845"/>
<dbReference type="InterPro" id="IPR050656">
    <property type="entry name" value="PINX1"/>
</dbReference>
<dbReference type="HOGENOM" id="CLU_057745_0_0_1"/>